<dbReference type="KEGG" id="dpp:DICPUDRAFT_78213"/>
<dbReference type="InParanoid" id="F0ZIW5"/>
<dbReference type="EMBL" id="GL871037">
    <property type="protein sequence ID" value="EGC36097.1"/>
    <property type="molecule type" value="Genomic_DNA"/>
</dbReference>
<proteinExistence type="predicted"/>
<dbReference type="AlphaFoldDB" id="F0ZIW5"/>
<evidence type="ECO:0000313" key="2">
    <source>
        <dbReference type="Proteomes" id="UP000001064"/>
    </source>
</evidence>
<gene>
    <name evidence="1" type="ORF">DICPUDRAFT_78213</name>
</gene>
<sequence length="132" mass="15645">MTFSEKNSYLINGSNINNIDSFYKEINRLFMGNEDFQISNLDGLEDLFSGGVGDIDIDQPIQIVWKDFEKNRIDLGKEVTIEWYEDSLKTKEFNHDYFKQKIKDLQQDQGQTYFDIILEIMEENENIKLIKE</sequence>
<accession>F0ZIW5</accession>
<organism evidence="1 2">
    <name type="scientific">Dictyostelium purpureum</name>
    <name type="common">Slime mold</name>
    <dbReference type="NCBI Taxonomy" id="5786"/>
    <lineage>
        <taxon>Eukaryota</taxon>
        <taxon>Amoebozoa</taxon>
        <taxon>Evosea</taxon>
        <taxon>Eumycetozoa</taxon>
        <taxon>Dictyostelia</taxon>
        <taxon>Dictyosteliales</taxon>
        <taxon>Dictyosteliaceae</taxon>
        <taxon>Dictyostelium</taxon>
    </lineage>
</organism>
<name>F0ZIW5_DICPU</name>
<dbReference type="SUPFAM" id="SSF52038">
    <property type="entry name" value="Barstar-related"/>
    <property type="match status" value="1"/>
</dbReference>
<dbReference type="Proteomes" id="UP000001064">
    <property type="component" value="Unassembled WGS sequence"/>
</dbReference>
<reference evidence="2" key="1">
    <citation type="journal article" date="2011" name="Genome Biol.">
        <title>Comparative genomics of the social amoebae Dictyostelium discoideum and Dictyostelium purpureum.</title>
        <authorList>
            <consortium name="US DOE Joint Genome Institute (JGI-PGF)"/>
            <person name="Sucgang R."/>
            <person name="Kuo A."/>
            <person name="Tian X."/>
            <person name="Salerno W."/>
            <person name="Parikh A."/>
            <person name="Feasley C.L."/>
            <person name="Dalin E."/>
            <person name="Tu H."/>
            <person name="Huang E."/>
            <person name="Barry K."/>
            <person name="Lindquist E."/>
            <person name="Shapiro H."/>
            <person name="Bruce D."/>
            <person name="Schmutz J."/>
            <person name="Salamov A."/>
            <person name="Fey P."/>
            <person name="Gaudet P."/>
            <person name="Anjard C."/>
            <person name="Babu M.M."/>
            <person name="Basu S."/>
            <person name="Bushmanova Y."/>
            <person name="van der Wel H."/>
            <person name="Katoh-Kurasawa M."/>
            <person name="Dinh C."/>
            <person name="Coutinho P.M."/>
            <person name="Saito T."/>
            <person name="Elias M."/>
            <person name="Schaap P."/>
            <person name="Kay R.R."/>
            <person name="Henrissat B."/>
            <person name="Eichinger L."/>
            <person name="Rivero F."/>
            <person name="Putnam N.H."/>
            <person name="West C.M."/>
            <person name="Loomis W.F."/>
            <person name="Chisholm R.L."/>
            <person name="Shaulsky G."/>
            <person name="Strassmann J.E."/>
            <person name="Queller D.C."/>
            <person name="Kuspa A."/>
            <person name="Grigoriev I.V."/>
        </authorList>
    </citation>
    <scope>NUCLEOTIDE SEQUENCE [LARGE SCALE GENOMIC DNA]</scope>
    <source>
        <strain evidence="2">QSDP1</strain>
    </source>
</reference>
<dbReference type="VEuPathDB" id="AmoebaDB:DICPUDRAFT_78213"/>
<evidence type="ECO:0000313" key="1">
    <source>
        <dbReference type="EMBL" id="EGC36097.1"/>
    </source>
</evidence>
<keyword evidence="2" id="KW-1185">Reference proteome</keyword>
<protein>
    <submittedName>
        <fullName evidence="1">Uncharacterized protein</fullName>
    </submittedName>
</protein>
<dbReference type="InterPro" id="IPR035905">
    <property type="entry name" value="Barstar-like_sf"/>
</dbReference>
<dbReference type="Gene3D" id="3.30.370.10">
    <property type="entry name" value="Barstar-like"/>
    <property type="match status" value="1"/>
</dbReference>
<dbReference type="GeneID" id="10501319"/>
<dbReference type="RefSeq" id="XP_003287354.1">
    <property type="nucleotide sequence ID" value="XM_003287306.1"/>
</dbReference>